<feature type="domain" description="PAC" evidence="7">
    <location>
        <begin position="1436"/>
        <end position="1488"/>
    </location>
</feature>
<dbReference type="OrthoDB" id="9124519at2"/>
<feature type="domain" description="PAC" evidence="7">
    <location>
        <begin position="1317"/>
        <end position="1368"/>
    </location>
</feature>
<dbReference type="Proteomes" id="UP000435357">
    <property type="component" value="Unassembled WGS sequence"/>
</dbReference>
<dbReference type="InterPro" id="IPR000700">
    <property type="entry name" value="PAS-assoc_C"/>
</dbReference>
<dbReference type="CDD" id="cd00082">
    <property type="entry name" value="HisKA"/>
    <property type="match status" value="1"/>
</dbReference>
<dbReference type="RefSeq" id="WP_151166937.1">
    <property type="nucleotide sequence ID" value="NZ_WACR01000003.1"/>
</dbReference>
<dbReference type="PROSITE" id="PS50113">
    <property type="entry name" value="PAC"/>
    <property type="match status" value="6"/>
</dbReference>
<evidence type="ECO:0000256" key="3">
    <source>
        <dbReference type="ARBA" id="ARBA00022553"/>
    </source>
</evidence>
<feature type="domain" description="PAS" evidence="6">
    <location>
        <begin position="543"/>
        <end position="615"/>
    </location>
</feature>
<evidence type="ECO:0000313" key="9">
    <source>
        <dbReference type="Proteomes" id="UP000435357"/>
    </source>
</evidence>
<dbReference type="Gene3D" id="3.30.450.20">
    <property type="entry name" value="PAS domain"/>
    <property type="match status" value="9"/>
</dbReference>
<dbReference type="Pfam" id="PF01590">
    <property type="entry name" value="GAF"/>
    <property type="match status" value="1"/>
</dbReference>
<dbReference type="SUPFAM" id="SSF55785">
    <property type="entry name" value="PYP-like sensor domain (PAS domain)"/>
    <property type="match status" value="9"/>
</dbReference>
<evidence type="ECO:0000256" key="4">
    <source>
        <dbReference type="ARBA" id="ARBA00022679"/>
    </source>
</evidence>
<feature type="domain" description="PAS" evidence="6">
    <location>
        <begin position="1126"/>
        <end position="1196"/>
    </location>
</feature>
<dbReference type="Gene3D" id="1.10.287.130">
    <property type="match status" value="1"/>
</dbReference>
<feature type="domain" description="PAC" evidence="7">
    <location>
        <begin position="235"/>
        <end position="288"/>
    </location>
</feature>
<feature type="domain" description="PAS" evidence="6">
    <location>
        <begin position="1489"/>
        <end position="1559"/>
    </location>
</feature>
<dbReference type="NCBIfam" id="TIGR00229">
    <property type="entry name" value="sensory_box"/>
    <property type="match status" value="9"/>
</dbReference>
<dbReference type="PANTHER" id="PTHR43304">
    <property type="entry name" value="PHYTOCHROME-LIKE PROTEIN CPH1"/>
    <property type="match status" value="1"/>
</dbReference>
<dbReference type="InterPro" id="IPR035965">
    <property type="entry name" value="PAS-like_dom_sf"/>
</dbReference>
<dbReference type="SMART" id="SM00086">
    <property type="entry name" value="PAC"/>
    <property type="match status" value="9"/>
</dbReference>
<sequence length="1699" mass="196015">MEKPIDEMHLLDLQLSTLKNCIEKSPSNGISKLLNIATDSVAVVVSLFAKDAELIFSQTNTEIELAEQIGFYSNYGGSEISQKLNTTDSKQLFGSDQKERFILSLDLNFNSELIGSVYLITDREIDKKHIANEEFQYLIHETANVLRREYELCVSRTNTNRMLDIINSTNVGTWEWHVQSGEVFINDRWANIIGYTKKELDPISIETWYNYVHPEDRPYSDEAIHNCLDGKTDFYNIDCRMIHKKGHVVWINDRGKVTERDSNGKPLVMTGVHVEITERIKSREKLQISEERFKSLVQDGSELIAVVNSEGFYSFVSPSYKHYLGYDEKELIDEKASQFLHPEEKEEIKEKFRELSSKKNVKTPPFRYKHKYGEYRWLQCSATNLLDKPEVAGVVLNSTDVTELMKTQNKLKKSEERYRGFYESQTNYVVRTDLKGDYTYVNKKFISEFGWIYPDNKIIGKPGLSSICEYHHELALETVQKCIKNPGTPIKVELDKPGPNSDIITTLWDFICLTNESGSPTEIQCMGIDITERTQFELALRESNERFEKLAKASSESIWDLNLISDELYLSDGFERNLGVDVNAVGQNHHHINEYLHIEDRKRVLSSFSNALSNPKIENWTEEYRFNRSNGSIAIVRDKAIIIRNDKGVAERAIGVMKDITTEYVYDKFDEIEKNTIELSMKPDVPFDDVLHYFTIEIEKIIPRMMVSIMAIRNNKLENLSSPSLPKAYIDSISGVEIGPNTGSCGTAAYEEKKVIVPNIFNDKRWEKYSNLGEIYGFKACWSSPIFDSNGKVVATFANYYKEVTIPSKIEQHIIERSERLISLLYNKFEYVEQIKKNNERYEYVSKATKDAIYDWDLTNDHFVWGEGFQQLFQHQSAPKSLAEWQKLVHQDDEEKTVADLKKFLYKRHGKRWTSEYRFQKADQTYSWVEEVGYLIRDQHSKPTRMIGTLRDITEEKQRKTKREVQHELSQFFKNNDHLFDTLDDTLIYLSKITTFEFAEVWLTSSDDKHINLVTKYASNQSAKKFHQKTIKTNKFPVDTGMPGNAWSKGETIIWNLNENDLFIRKKEALECGINYIAGIPIYHDNEVIGVLVFGSHSLINGQSQNFKAIEDSKHFLGAEIKRKQQENEMQLLFESAPEILGVASPDGHFVNVNPAFCNLLGYSKKELTSNPFAEFIHPNDLKATENEFEETKDGSRVAKNFINRYRTKSGEYKWISWNSSIPFGEDQLFFSFGRDITEVKELQTLLDNASKMAKVGGWEIDLTNDQMKWSNMTKEIHGLPADTNISLDEALKFYRDDVQQKVTEIVIDALTKGKPFDYELPIITANGNERWVRAVGNAEMLNGEPVRIYGSFQDIHERKQAEIELLRFKEVIKNSHDGIGIIDNNGAPIYVNPWFSKMLGHTAESMQKVGGPRAVYKNSNLADEIFTKLLNGKYWKGDIELINYKGETVSFHLSGGPIFNIEGEQIAAYGIHTDITKRKKAEKKIKESNERFELVTKTTNDAIWDWDAKNNHHYWGIGFKTIFGYRLSDPALSHWRNNIHPDEAEPVISGFNKALQNPDVDRWSAEYRFKRKNGKYANVIDRGTILRSKDGKAKRVVGAMTDITQRKQYEESLKRLNEELTDVAWTQSHVVRAPLAKIMGLVDLIKKMSYKELKEDQILEHIMESASEFDKIIKEIIEKSQKTLNQDNDTTNSSNTKA</sequence>
<dbReference type="InterPro" id="IPR003018">
    <property type="entry name" value="GAF"/>
</dbReference>
<gene>
    <name evidence="8" type="ORF">F3059_04580</name>
</gene>
<proteinExistence type="predicted"/>
<dbReference type="InterPro" id="IPR000014">
    <property type="entry name" value="PAS"/>
</dbReference>
<reference evidence="8 9" key="1">
    <citation type="submission" date="2019-09" db="EMBL/GenBank/DDBJ databases">
        <title>Genomes of Cryomorphaceae.</title>
        <authorList>
            <person name="Bowman J.P."/>
        </authorList>
    </citation>
    <scope>NUCLEOTIDE SEQUENCE [LARGE SCALE GENOMIC DNA]</scope>
    <source>
        <strain evidence="8 9">KCTC 52047</strain>
    </source>
</reference>
<feature type="domain" description="PAS" evidence="6">
    <location>
        <begin position="158"/>
        <end position="231"/>
    </location>
</feature>
<evidence type="ECO:0000313" key="8">
    <source>
        <dbReference type="EMBL" id="KAB1065236.1"/>
    </source>
</evidence>
<dbReference type="InterPro" id="IPR036097">
    <property type="entry name" value="HisK_dim/P_sf"/>
</dbReference>
<keyword evidence="3" id="KW-0597">Phosphoprotein</keyword>
<dbReference type="Pfam" id="PF13426">
    <property type="entry name" value="PAS_9"/>
    <property type="match status" value="2"/>
</dbReference>
<dbReference type="GO" id="GO:0000155">
    <property type="term" value="F:phosphorelay sensor kinase activity"/>
    <property type="evidence" value="ECO:0007669"/>
    <property type="project" value="InterPro"/>
</dbReference>
<name>A0A6N6MAF0_9FLAO</name>
<dbReference type="PROSITE" id="PS50112">
    <property type="entry name" value="PAS"/>
    <property type="match status" value="6"/>
</dbReference>
<evidence type="ECO:0000259" key="6">
    <source>
        <dbReference type="PROSITE" id="PS50112"/>
    </source>
</evidence>
<dbReference type="EMBL" id="WACR01000003">
    <property type="protein sequence ID" value="KAB1065236.1"/>
    <property type="molecule type" value="Genomic_DNA"/>
</dbReference>
<dbReference type="SUPFAM" id="SSF55781">
    <property type="entry name" value="GAF domain-like"/>
    <property type="match status" value="2"/>
</dbReference>
<dbReference type="CDD" id="cd00130">
    <property type="entry name" value="PAS"/>
    <property type="match status" value="7"/>
</dbReference>
<evidence type="ECO:0000256" key="5">
    <source>
        <dbReference type="ARBA" id="ARBA00022777"/>
    </source>
</evidence>
<feature type="domain" description="PAC" evidence="7">
    <location>
        <begin position="913"/>
        <end position="965"/>
    </location>
</feature>
<dbReference type="Pfam" id="PF13185">
    <property type="entry name" value="GAF_2"/>
    <property type="match status" value="1"/>
</dbReference>
<dbReference type="SUPFAM" id="SSF47384">
    <property type="entry name" value="Homodimeric domain of signal transducing histidine kinase"/>
    <property type="match status" value="1"/>
</dbReference>
<dbReference type="InterPro" id="IPR001610">
    <property type="entry name" value="PAC"/>
</dbReference>
<accession>A0A6N6MAF0</accession>
<feature type="domain" description="PAC" evidence="7">
    <location>
        <begin position="362"/>
        <end position="413"/>
    </location>
</feature>
<protein>
    <recommendedName>
        <fullName evidence="2">histidine kinase</fullName>
        <ecNumber evidence="2">2.7.13.3</ecNumber>
    </recommendedName>
</protein>
<dbReference type="SMART" id="SM00091">
    <property type="entry name" value="PAS"/>
    <property type="match status" value="8"/>
</dbReference>
<feature type="domain" description="PAC" evidence="7">
    <location>
        <begin position="1564"/>
        <end position="1616"/>
    </location>
</feature>
<dbReference type="PANTHER" id="PTHR43304:SF1">
    <property type="entry name" value="PAC DOMAIN-CONTAINING PROTEIN"/>
    <property type="match status" value="1"/>
</dbReference>
<dbReference type="InterPro" id="IPR013655">
    <property type="entry name" value="PAS_fold_3"/>
</dbReference>
<dbReference type="Pfam" id="PF08447">
    <property type="entry name" value="PAS_3"/>
    <property type="match status" value="7"/>
</dbReference>
<dbReference type="InterPro" id="IPR029016">
    <property type="entry name" value="GAF-like_dom_sf"/>
</dbReference>
<organism evidence="8 9">
    <name type="scientific">Salibacter halophilus</name>
    <dbReference type="NCBI Taxonomy" id="1803916"/>
    <lineage>
        <taxon>Bacteria</taxon>
        <taxon>Pseudomonadati</taxon>
        <taxon>Bacteroidota</taxon>
        <taxon>Flavobacteriia</taxon>
        <taxon>Flavobacteriales</taxon>
        <taxon>Salibacteraceae</taxon>
        <taxon>Salibacter</taxon>
    </lineage>
</organism>
<dbReference type="Gene3D" id="2.10.70.100">
    <property type="match status" value="1"/>
</dbReference>
<dbReference type="EC" id="2.7.13.3" evidence="2"/>
<evidence type="ECO:0000256" key="2">
    <source>
        <dbReference type="ARBA" id="ARBA00012438"/>
    </source>
</evidence>
<feature type="domain" description="PAS" evidence="6">
    <location>
        <begin position="1365"/>
        <end position="1407"/>
    </location>
</feature>
<dbReference type="InterPro" id="IPR052162">
    <property type="entry name" value="Sensor_kinase/Photoreceptor"/>
</dbReference>
<comment type="caution">
    <text evidence="8">The sequence shown here is derived from an EMBL/GenBank/DDBJ whole genome shotgun (WGS) entry which is preliminary data.</text>
</comment>
<evidence type="ECO:0000259" key="7">
    <source>
        <dbReference type="PROSITE" id="PS50113"/>
    </source>
</evidence>
<dbReference type="Gene3D" id="3.30.450.40">
    <property type="match status" value="2"/>
</dbReference>
<dbReference type="InterPro" id="IPR003661">
    <property type="entry name" value="HisK_dim/P_dom"/>
</dbReference>
<keyword evidence="5" id="KW-0418">Kinase</keyword>
<feature type="domain" description="PAS" evidence="6">
    <location>
        <begin position="289"/>
        <end position="359"/>
    </location>
</feature>
<evidence type="ECO:0000256" key="1">
    <source>
        <dbReference type="ARBA" id="ARBA00000085"/>
    </source>
</evidence>
<comment type="catalytic activity">
    <reaction evidence="1">
        <text>ATP + protein L-histidine = ADP + protein N-phospho-L-histidine.</text>
        <dbReference type="EC" id="2.7.13.3"/>
    </reaction>
</comment>
<keyword evidence="4" id="KW-0808">Transferase</keyword>
<keyword evidence="9" id="KW-1185">Reference proteome</keyword>